<feature type="transmembrane region" description="Helical" evidence="1">
    <location>
        <begin position="60"/>
        <end position="79"/>
    </location>
</feature>
<evidence type="ECO:0000313" key="2">
    <source>
        <dbReference type="EMBL" id="MFC3976482.1"/>
    </source>
</evidence>
<feature type="transmembrane region" description="Helical" evidence="1">
    <location>
        <begin position="7"/>
        <end position="27"/>
    </location>
</feature>
<dbReference type="Proteomes" id="UP001595766">
    <property type="component" value="Unassembled WGS sequence"/>
</dbReference>
<evidence type="ECO:0000313" key="3">
    <source>
        <dbReference type="Proteomes" id="UP001595766"/>
    </source>
</evidence>
<accession>A0ABV8EJK1</accession>
<gene>
    <name evidence="2" type="ORF">ACFOUP_08850</name>
</gene>
<comment type="caution">
    <text evidence="2">The sequence shown here is derived from an EMBL/GenBank/DDBJ whole genome shotgun (WGS) entry which is preliminary data.</text>
</comment>
<keyword evidence="1" id="KW-1133">Transmembrane helix</keyword>
<reference evidence="3" key="1">
    <citation type="journal article" date="2019" name="Int. J. Syst. Evol. Microbiol.">
        <title>The Global Catalogue of Microorganisms (GCM) 10K type strain sequencing project: providing services to taxonomists for standard genome sequencing and annotation.</title>
        <authorList>
            <consortium name="The Broad Institute Genomics Platform"/>
            <consortium name="The Broad Institute Genome Sequencing Center for Infectious Disease"/>
            <person name="Wu L."/>
            <person name="Ma J."/>
        </authorList>
    </citation>
    <scope>NUCLEOTIDE SEQUENCE [LARGE SCALE GENOMIC DNA]</scope>
    <source>
        <strain evidence="3">CECT 8551</strain>
    </source>
</reference>
<dbReference type="RefSeq" id="WP_241297672.1">
    <property type="nucleotide sequence ID" value="NZ_JAKZGR010000031.1"/>
</dbReference>
<keyword evidence="3" id="KW-1185">Reference proteome</keyword>
<feature type="transmembrane region" description="Helical" evidence="1">
    <location>
        <begin position="33"/>
        <end position="53"/>
    </location>
</feature>
<evidence type="ECO:0000256" key="1">
    <source>
        <dbReference type="SAM" id="Phobius"/>
    </source>
</evidence>
<sequence length="161" mass="18795">MKKIAYMCIIISIICFCLDLLFKFFIWPSFINFLLFSIIFALIFIWAIIYITYSKIIVRLLISFVALLSCVMAIQFFHLSKVFKTSQPYLVTIEAIKENDEILNIVGSDFELNSIISGDLTADTAYFSFKLKGKNKTIRIYSNVKKYDNDKWNITKLSFKE</sequence>
<keyword evidence="1" id="KW-0812">Transmembrane</keyword>
<protein>
    <submittedName>
        <fullName evidence="2">Cytochrome c oxidase assembly factor Coa1 family protein</fullName>
    </submittedName>
</protein>
<keyword evidence="1" id="KW-0472">Membrane</keyword>
<dbReference type="EMBL" id="JBHSAV010000036">
    <property type="protein sequence ID" value="MFC3976482.1"/>
    <property type="molecule type" value="Genomic_DNA"/>
</dbReference>
<proteinExistence type="predicted"/>
<name>A0ABV8EJK1_9BACT</name>
<organism evidence="2 3">
    <name type="scientific">Belliella kenyensis</name>
    <dbReference type="NCBI Taxonomy" id="1472724"/>
    <lineage>
        <taxon>Bacteria</taxon>
        <taxon>Pseudomonadati</taxon>
        <taxon>Bacteroidota</taxon>
        <taxon>Cytophagia</taxon>
        <taxon>Cytophagales</taxon>
        <taxon>Cyclobacteriaceae</taxon>
        <taxon>Belliella</taxon>
    </lineage>
</organism>